<dbReference type="Gene3D" id="3.40.50.300">
    <property type="entry name" value="P-loop containing nucleotide triphosphate hydrolases"/>
    <property type="match status" value="1"/>
</dbReference>
<dbReference type="CDD" id="cd00561">
    <property type="entry name" value="CobA_ACA"/>
    <property type="match status" value="1"/>
</dbReference>
<gene>
    <name evidence="10" type="primary">cobO</name>
    <name evidence="10" type="ORF">PQO03_18935</name>
</gene>
<keyword evidence="11" id="KW-1185">Reference proteome</keyword>
<dbReference type="EMBL" id="CP117812">
    <property type="protein sequence ID" value="WDE97905.1"/>
    <property type="molecule type" value="Genomic_DNA"/>
</dbReference>
<dbReference type="PIRSF" id="PIRSF015617">
    <property type="entry name" value="Adensltrnsf_CobA"/>
    <property type="match status" value="1"/>
</dbReference>
<dbReference type="NCBIfam" id="TIGR00708">
    <property type="entry name" value="cobA"/>
    <property type="match status" value="1"/>
</dbReference>
<evidence type="ECO:0000256" key="2">
    <source>
        <dbReference type="ARBA" id="ARBA00007487"/>
    </source>
</evidence>
<dbReference type="EC" id="2.5.1.17" evidence="3"/>
<evidence type="ECO:0000256" key="8">
    <source>
        <dbReference type="ARBA" id="ARBA00048555"/>
    </source>
</evidence>
<dbReference type="InterPro" id="IPR003724">
    <property type="entry name" value="CblAdoTrfase_CobA"/>
</dbReference>
<evidence type="ECO:0000313" key="10">
    <source>
        <dbReference type="EMBL" id="WDE97905.1"/>
    </source>
</evidence>
<accession>A0ABY7VUM5</accession>
<dbReference type="InterPro" id="IPR027417">
    <property type="entry name" value="P-loop_NTPase"/>
</dbReference>
<dbReference type="PANTHER" id="PTHR46638:SF1">
    <property type="entry name" value="CORRINOID ADENOSYLTRANSFERASE"/>
    <property type="match status" value="1"/>
</dbReference>
<comment type="catalytic activity">
    <reaction evidence="9">
        <text>2 cob(II)alamin + reduced [electron-transfer flavoprotein] + 2 ATP = 2 adenosylcob(III)alamin + 2 triphosphate + oxidized [electron-transfer flavoprotein] + 3 H(+)</text>
        <dbReference type="Rhea" id="RHEA:28671"/>
        <dbReference type="Rhea" id="RHEA-COMP:10685"/>
        <dbReference type="Rhea" id="RHEA-COMP:10686"/>
        <dbReference type="ChEBI" id="CHEBI:15378"/>
        <dbReference type="ChEBI" id="CHEBI:16304"/>
        <dbReference type="ChEBI" id="CHEBI:18036"/>
        <dbReference type="ChEBI" id="CHEBI:18408"/>
        <dbReference type="ChEBI" id="CHEBI:30616"/>
        <dbReference type="ChEBI" id="CHEBI:57692"/>
        <dbReference type="ChEBI" id="CHEBI:58307"/>
        <dbReference type="EC" id="2.5.1.17"/>
    </reaction>
</comment>
<organism evidence="10 11">
    <name type="scientific">Lentisphaera profundi</name>
    <dbReference type="NCBI Taxonomy" id="1658616"/>
    <lineage>
        <taxon>Bacteria</taxon>
        <taxon>Pseudomonadati</taxon>
        <taxon>Lentisphaerota</taxon>
        <taxon>Lentisphaeria</taxon>
        <taxon>Lentisphaerales</taxon>
        <taxon>Lentisphaeraceae</taxon>
        <taxon>Lentisphaera</taxon>
    </lineage>
</organism>
<evidence type="ECO:0000256" key="1">
    <source>
        <dbReference type="ARBA" id="ARBA00005121"/>
    </source>
</evidence>
<evidence type="ECO:0000256" key="7">
    <source>
        <dbReference type="ARBA" id="ARBA00033354"/>
    </source>
</evidence>
<evidence type="ECO:0000256" key="5">
    <source>
        <dbReference type="ARBA" id="ARBA00031529"/>
    </source>
</evidence>
<evidence type="ECO:0000256" key="9">
    <source>
        <dbReference type="ARBA" id="ARBA00048692"/>
    </source>
</evidence>
<dbReference type="GO" id="GO:0008817">
    <property type="term" value="F:corrinoid adenosyltransferase activity"/>
    <property type="evidence" value="ECO:0007669"/>
    <property type="project" value="UniProtKB-EC"/>
</dbReference>
<dbReference type="PANTHER" id="PTHR46638">
    <property type="entry name" value="CORRINOID ADENOSYLTRANSFERASE"/>
    <property type="match status" value="1"/>
</dbReference>
<dbReference type="SUPFAM" id="SSF52540">
    <property type="entry name" value="P-loop containing nucleoside triphosphate hydrolases"/>
    <property type="match status" value="1"/>
</dbReference>
<proteinExistence type="inferred from homology"/>
<dbReference type="Proteomes" id="UP001214250">
    <property type="component" value="Chromosome 2"/>
</dbReference>
<comment type="pathway">
    <text evidence="1">Cofactor biosynthesis; adenosylcobalamin biosynthesis; adenosylcobalamin from cob(II)yrinate a,c-diamide: step 2/7.</text>
</comment>
<keyword evidence="10" id="KW-0808">Transferase</keyword>
<protein>
    <recommendedName>
        <fullName evidence="3">corrinoid adenosyltransferase</fullName>
        <ecNumber evidence="3">2.5.1.17</ecNumber>
    </recommendedName>
    <alternativeName>
        <fullName evidence="5">Cob(II)alamin adenosyltransferase</fullName>
    </alternativeName>
    <alternativeName>
        <fullName evidence="7">Cob(II)yrinic acid a,c-diamide adenosyltransferase</fullName>
    </alternativeName>
    <alternativeName>
        <fullName evidence="6">Cobinamide/cobalamin adenosyltransferase</fullName>
    </alternativeName>
</protein>
<sequence length="202" mass="22597">MTDSPHKEDMKKLQKEQREKVKSKLIDRGILIVNTGDGKGKSTAAFGTAMRAVGHGYKVAVVQFIKGNWSTGEQKIFEKFDEITHVVSGDGFTWDTQDKSKDIESAESGWQKVEALIEECRGDNPKYHLIVLDELNIALSYGYLDVKKVVDVLRDKPENLNIMVTGRGAPEELISIADTVTEMKPIKHAFDNGIQAQRGIEY</sequence>
<evidence type="ECO:0000256" key="6">
    <source>
        <dbReference type="ARBA" id="ARBA00033334"/>
    </source>
</evidence>
<evidence type="ECO:0000256" key="4">
    <source>
        <dbReference type="ARBA" id="ARBA00024929"/>
    </source>
</evidence>
<comment type="catalytic activity">
    <reaction evidence="8">
        <text>2 cob(II)yrinate a,c diamide + reduced [electron-transfer flavoprotein] + 2 ATP = 2 adenosylcob(III)yrinate a,c-diamide + 2 triphosphate + oxidized [electron-transfer flavoprotein] + 3 H(+)</text>
        <dbReference type="Rhea" id="RHEA:11528"/>
        <dbReference type="Rhea" id="RHEA-COMP:10685"/>
        <dbReference type="Rhea" id="RHEA-COMP:10686"/>
        <dbReference type="ChEBI" id="CHEBI:15378"/>
        <dbReference type="ChEBI" id="CHEBI:18036"/>
        <dbReference type="ChEBI" id="CHEBI:30616"/>
        <dbReference type="ChEBI" id="CHEBI:57692"/>
        <dbReference type="ChEBI" id="CHEBI:58307"/>
        <dbReference type="ChEBI" id="CHEBI:58503"/>
        <dbReference type="ChEBI" id="CHEBI:58537"/>
        <dbReference type="EC" id="2.5.1.17"/>
    </reaction>
</comment>
<comment type="function">
    <text evidence="4">Required for both de novo synthesis of the corrin ring for the assimilation of exogenous corrinoids. Participates in the adenosylation of a variety of incomplete and complete corrinoids.</text>
</comment>
<dbReference type="Pfam" id="PF02572">
    <property type="entry name" value="CobA_CobO_BtuR"/>
    <property type="match status" value="1"/>
</dbReference>
<name>A0ABY7VUM5_9BACT</name>
<reference evidence="10 11" key="1">
    <citation type="submission" date="2023-02" db="EMBL/GenBank/DDBJ databases">
        <title>Genome sequence of Lentisphaera profundi SAORIC-696.</title>
        <authorList>
            <person name="Kim e."/>
            <person name="Cho J.-C."/>
            <person name="Choi A."/>
            <person name="Kang I."/>
        </authorList>
    </citation>
    <scope>NUCLEOTIDE SEQUENCE [LARGE SCALE GENOMIC DNA]</scope>
    <source>
        <strain evidence="10 11">SAORIC-696</strain>
    </source>
</reference>
<comment type="similarity">
    <text evidence="2">Belongs to the Cob(I)alamin adenosyltransferase family.</text>
</comment>
<evidence type="ECO:0000313" key="11">
    <source>
        <dbReference type="Proteomes" id="UP001214250"/>
    </source>
</evidence>
<dbReference type="NCBIfam" id="NF004637">
    <property type="entry name" value="PRK05986.1"/>
    <property type="match status" value="1"/>
</dbReference>
<evidence type="ECO:0000256" key="3">
    <source>
        <dbReference type="ARBA" id="ARBA00012454"/>
    </source>
</evidence>
<dbReference type="RefSeq" id="WP_274152578.1">
    <property type="nucleotide sequence ID" value="NZ_CP117812.1"/>
</dbReference>